<keyword evidence="3" id="KW-1185">Reference proteome</keyword>
<dbReference type="Proteomes" id="UP001164506">
    <property type="component" value="Chromosome"/>
</dbReference>
<evidence type="ECO:0000313" key="2">
    <source>
        <dbReference type="EMBL" id="UZX19781.1"/>
    </source>
</evidence>
<dbReference type="RefSeq" id="WP_267258036.1">
    <property type="nucleotide sequence ID" value="NZ_CP084204.1"/>
</dbReference>
<protein>
    <submittedName>
        <fullName evidence="2">Uncharacterized protein</fullName>
    </submittedName>
</protein>
<sequence>MSTFVWVAVPAGLAGGPQPAARIRVLVVPRLAAGTLSDFGLKDWPSLLTDATFDLEVRTDEGVREAEHALRYEPVADSEAWHAFFDGGAGTVDAWTPTQQPAPRVGTTYADARAVVMSYRECTSILTRDPADNEDAVRQRIDRWNTPLPPPAESEPPLPPLPPALDFHRTVATLREHPRVLEALGLVFELRADRADLDIGTGPRFLRIRGSDLPIDISSPWTKYDLTGTGFWPAPANGSSGIRHGLLDLAGVGLLDWAQGTAPPWALSMIDVDGAVRALRAEARALDAEGDRRPALPDLRTGGFLLIRPDRQSDFTARADVAASRLGADLHGAELTAEDLVLGYRVDIRTSGDEQWHSLCTRRAAYTVKNAEGEVITLGDPVLPEEGHVKPYAAVKTPDGRLHADEVVVCWHGWSLAAPFVNLIGGAPLPEPEPATAPPYEFRWDFSPVEGTLPRLRFVTLYAMRVRIADLTGGGPGLDELTGPTGATDTVKYARSDPIRPPRLSHDGTFGAGAALDRLVVRSDLGMNAAQFSAAHPQYPPVERRTLHRPTVSFALAEQHGVFDPREGNPDDAGPAFTERTWKLALRALRAEAADAPDDALPDPTARGVSAHIAAAPGGLTAPVTDRSAWDNGPTAGPKRITLSEQPTTSTPPIALSWVNGDLDLKLAKAEEAVVELSSTVTDGFLDHFSVKQWLDRPVSDSGVPLPDSQWEVTVLNGRHPVLCPVRRIHLVHAVRRPLAEPRWQSQPQLTRGERETFAELRPVFPPTGLDTDSTGRLEVSAAWREWTNDGDRNAGVAYVYGQTVARGDPPAPVIRHEFGDTKHRKVIYTLKAISRFRAYFDATDPDEAFQLSLAQETVIIPSSASPPDLVLLSTTPSFRWETQTAASRIERVRASRRLRVELAGPWYATGEGERVAVLSAEPGATPEVPVTQVGRDPLFASEPLPPLAAKEWFTGFSEPPAASADLGPSVLLVTYAVTRDGDRWYADIEITPPAAAPSYAPFVRLALARFQPNSLRGMSLSPVVVADPVRLLPDRRLIVERTGPDLRISLLGTGPQPSNRLEAVLEEAHGPAGTVPGATDLVDLGSSAAAAVPAWRPLSAMEPSESPETPSVLHMPPGTAPLRLRVREVEGIPALPPSSAEPAELQDRTLFVDVVPLPAGWRPG</sequence>
<evidence type="ECO:0000313" key="3">
    <source>
        <dbReference type="Proteomes" id="UP001164506"/>
    </source>
</evidence>
<dbReference type="GeneID" id="95598396"/>
<proteinExistence type="predicted"/>
<accession>A0ABY6QPQ7</accession>
<feature type="region of interest" description="Disordered" evidence="1">
    <location>
        <begin position="479"/>
        <end position="506"/>
    </location>
</feature>
<gene>
    <name evidence="2" type="ORF">LDH80_03100</name>
</gene>
<evidence type="ECO:0000256" key="1">
    <source>
        <dbReference type="SAM" id="MobiDB-lite"/>
    </source>
</evidence>
<organism evidence="2 3">
    <name type="scientific">Streptomyces tanashiensis</name>
    <dbReference type="NCBI Taxonomy" id="67367"/>
    <lineage>
        <taxon>Bacteria</taxon>
        <taxon>Bacillati</taxon>
        <taxon>Actinomycetota</taxon>
        <taxon>Actinomycetes</taxon>
        <taxon>Kitasatosporales</taxon>
        <taxon>Streptomycetaceae</taxon>
        <taxon>Streptomyces</taxon>
    </lineage>
</organism>
<dbReference type="EMBL" id="CP084204">
    <property type="protein sequence ID" value="UZX19781.1"/>
    <property type="molecule type" value="Genomic_DNA"/>
</dbReference>
<feature type="compositionally biased region" description="Basic and acidic residues" evidence="1">
    <location>
        <begin position="492"/>
        <end position="506"/>
    </location>
</feature>
<name>A0ABY6QPQ7_9ACTN</name>
<feature type="region of interest" description="Disordered" evidence="1">
    <location>
        <begin position="620"/>
        <end position="649"/>
    </location>
</feature>
<reference evidence="2" key="1">
    <citation type="submission" date="2021-09" db="EMBL/GenBank/DDBJ databases">
        <title>Complete genome sequence and metabolic characterization of Streptomyces tanashiensis DSM 731 the producer of antibacterial Kalafungin and diverse secondary metabolites.</title>
        <authorList>
            <person name="Abbasi M.N."/>
            <person name="Anwar M.N."/>
            <person name="Alam K."/>
            <person name="Shoaib M."/>
            <person name="Lin Z."/>
            <person name="Hayat M."/>
            <person name="Ali M.I."/>
            <person name="Malik H.M.T."/>
            <person name="Ahmed I."/>
            <person name="Li A."/>
            <person name="Hailong Wang H."/>
            <person name="Zhang Y."/>
        </authorList>
    </citation>
    <scope>NUCLEOTIDE SEQUENCE</scope>
    <source>
        <strain evidence="2">Kala</strain>
    </source>
</reference>